<feature type="non-terminal residue" evidence="2">
    <location>
        <position position="1"/>
    </location>
</feature>
<sequence length="185" mass="21046">LDGSLSRTRGASKKLLNEDLAAVVVEAGDVFAQNFRYTAPTFAYLFNACHKEPFVEKMLRMTPTAISPAIRRDNDRAMMPHGEQRTADGLHGTGRISLWDYESSEKLQKMREIALRRPKMRLATDHPTSEGKQTSMSSRRRDIPTLFHVNIPRNTTSENQIPQSISLRVCIVMQLRLYAHTRSSM</sequence>
<evidence type="ECO:0000256" key="1">
    <source>
        <dbReference type="SAM" id="MobiDB-lite"/>
    </source>
</evidence>
<accession>A0A195ENY8</accession>
<feature type="region of interest" description="Disordered" evidence="1">
    <location>
        <begin position="123"/>
        <end position="142"/>
    </location>
</feature>
<dbReference type="EMBL" id="KQ978625">
    <property type="protein sequence ID" value="KYN29609.1"/>
    <property type="molecule type" value="Genomic_DNA"/>
</dbReference>
<dbReference type="AlphaFoldDB" id="A0A195ENY8"/>
<evidence type="ECO:0000313" key="2">
    <source>
        <dbReference type="EMBL" id="KYN29609.1"/>
    </source>
</evidence>
<evidence type="ECO:0000313" key="3">
    <source>
        <dbReference type="Proteomes" id="UP000078492"/>
    </source>
</evidence>
<dbReference type="Proteomes" id="UP000078492">
    <property type="component" value="Unassembled WGS sequence"/>
</dbReference>
<proteinExistence type="predicted"/>
<reference evidence="2 3" key="1">
    <citation type="submission" date="2015-09" db="EMBL/GenBank/DDBJ databases">
        <title>Trachymyrmex cornetzi WGS genome.</title>
        <authorList>
            <person name="Nygaard S."/>
            <person name="Hu H."/>
            <person name="Boomsma J."/>
            <person name="Zhang G."/>
        </authorList>
    </citation>
    <scope>NUCLEOTIDE SEQUENCE [LARGE SCALE GENOMIC DNA]</scope>
    <source>
        <strain evidence="2">Tcor2-1</strain>
        <tissue evidence="2">Whole body</tissue>
    </source>
</reference>
<name>A0A195ENY8_9HYME</name>
<protein>
    <submittedName>
        <fullName evidence="2">Uncharacterized protein</fullName>
    </submittedName>
</protein>
<organism evidence="2 3">
    <name type="scientific">Trachymyrmex cornetzi</name>
    <dbReference type="NCBI Taxonomy" id="471704"/>
    <lineage>
        <taxon>Eukaryota</taxon>
        <taxon>Metazoa</taxon>
        <taxon>Ecdysozoa</taxon>
        <taxon>Arthropoda</taxon>
        <taxon>Hexapoda</taxon>
        <taxon>Insecta</taxon>
        <taxon>Pterygota</taxon>
        <taxon>Neoptera</taxon>
        <taxon>Endopterygota</taxon>
        <taxon>Hymenoptera</taxon>
        <taxon>Apocrita</taxon>
        <taxon>Aculeata</taxon>
        <taxon>Formicoidea</taxon>
        <taxon>Formicidae</taxon>
        <taxon>Myrmicinae</taxon>
        <taxon>Trachymyrmex</taxon>
    </lineage>
</organism>
<gene>
    <name evidence="2" type="ORF">ALC57_00871</name>
</gene>
<keyword evidence="3" id="KW-1185">Reference proteome</keyword>